<name>A0A0N0U377_9HYME</name>
<protein>
    <submittedName>
        <fullName evidence="1">Uncharacterized protein</fullName>
    </submittedName>
</protein>
<sequence>MGGCAWMLVGKVERLVSEAKSNYMHKARAADRNYHKDRAGIEDTRAREVATPRAACTEADAHELAMHPE</sequence>
<dbReference type="AlphaFoldDB" id="A0A0N0U377"/>
<evidence type="ECO:0000313" key="2">
    <source>
        <dbReference type="Proteomes" id="UP000053105"/>
    </source>
</evidence>
<dbReference type="EMBL" id="KQ435898">
    <property type="protein sequence ID" value="KOX69178.1"/>
    <property type="molecule type" value="Genomic_DNA"/>
</dbReference>
<proteinExistence type="predicted"/>
<organism evidence="1 2">
    <name type="scientific">Melipona quadrifasciata</name>
    <dbReference type="NCBI Taxonomy" id="166423"/>
    <lineage>
        <taxon>Eukaryota</taxon>
        <taxon>Metazoa</taxon>
        <taxon>Ecdysozoa</taxon>
        <taxon>Arthropoda</taxon>
        <taxon>Hexapoda</taxon>
        <taxon>Insecta</taxon>
        <taxon>Pterygota</taxon>
        <taxon>Neoptera</taxon>
        <taxon>Endopterygota</taxon>
        <taxon>Hymenoptera</taxon>
        <taxon>Apocrita</taxon>
        <taxon>Aculeata</taxon>
        <taxon>Apoidea</taxon>
        <taxon>Anthophila</taxon>
        <taxon>Apidae</taxon>
        <taxon>Melipona</taxon>
    </lineage>
</organism>
<gene>
    <name evidence="1" type="ORF">WN51_06331</name>
</gene>
<reference evidence="1 2" key="1">
    <citation type="submission" date="2015-07" db="EMBL/GenBank/DDBJ databases">
        <title>The genome of Melipona quadrifasciata.</title>
        <authorList>
            <person name="Pan H."/>
            <person name="Kapheim K."/>
        </authorList>
    </citation>
    <scope>NUCLEOTIDE SEQUENCE [LARGE SCALE GENOMIC DNA]</scope>
    <source>
        <strain evidence="1">0111107301</strain>
        <tissue evidence="1">Whole body</tissue>
    </source>
</reference>
<keyword evidence="2" id="KW-1185">Reference proteome</keyword>
<accession>A0A0N0U377</accession>
<dbReference type="Proteomes" id="UP000053105">
    <property type="component" value="Unassembled WGS sequence"/>
</dbReference>
<evidence type="ECO:0000313" key="1">
    <source>
        <dbReference type="EMBL" id="KOX69178.1"/>
    </source>
</evidence>